<dbReference type="InterPro" id="IPR023996">
    <property type="entry name" value="TonB-dep_OMP_SusC/RagA"/>
</dbReference>
<dbReference type="InterPro" id="IPR012910">
    <property type="entry name" value="Plug_dom"/>
</dbReference>
<evidence type="ECO:0000313" key="13">
    <source>
        <dbReference type="EMBL" id="MCL6218984.1"/>
    </source>
</evidence>
<evidence type="ECO:0000256" key="2">
    <source>
        <dbReference type="ARBA" id="ARBA00022448"/>
    </source>
</evidence>
<dbReference type="SUPFAM" id="SSF56935">
    <property type="entry name" value="Porins"/>
    <property type="match status" value="1"/>
</dbReference>
<feature type="domain" description="TonB-dependent receptor-like beta-barrel" evidence="11">
    <location>
        <begin position="410"/>
        <end position="977"/>
    </location>
</feature>
<sequence length="1019" mass="111803">MEHNFKMGTLIFTVPRSKLNLLIGAVFMLFSINSALFAGTKPLYQETISGTVIDNQGLPLPGVTIIVKGTSNGTNTDMDGAYSIEAEPGDILVASFIGFETQEIPVENRSTINFTMAEGTNELDQVVVVGYGTTKKSDITGAISSLNDDDFNKGAQTSINELIQGRAAGVQITQADAEPGGLFSIKIRGSNSITGGNEPLYVIDGLPGAPLNALNPGDIASIEILKDASATAIYGSRGANGVVMITTKKGKAGRFSINYDGYFGVQNAAKTLDLLNADEYVSFINGIQADQGLEPIYTEEQLANVGEGTDWQDEILRTAYLQNHQLSFSGGSEDTGYYVSLGHFDQQGIVINTGLKRTTGRVNIDHSTDKFNFGLNLSTSFVADESVPRSVYGINADAGVIATAIQFDPLQRVYNEDGSYAESSNLDLDNPVAQANTITNVSETNRTFGNAFVEYEFVDNLSAKLNVGSDRRTSRFDNYISKVTKRGQRTNGAANVSATENNSNLLELTLHYQNTFQEKHQLEILAGYTYQDFVNKGFNAGSQNFPTDAFETNNLSAGDREMYAVGSFKNENQLLSYLGRLNYTYNNKYLLTASFRVDGSSRFGEDEKYGYFPSVALSWKLAEEDFIDRLNTFSTLKLRTSYGITGNQAIGNYNSLVLLGTAGNATFNGQQFVGIAPIQLGNPDLKWESTAQFNVGLDYGFLRNRITGSLDYFKKKTSDLLLQLPIPSTSGFTTSLQNVGDTENSGFEFLIDSKNLVGDFTWSTSLNFSTLQNKVTSLGELPFILQGNIRFINDLTILREGSPINSYYGYRTNGVFQNQSEVEQSAQPNASPGDLRFQDLNNDGQITPDDRTILGDPFPNFNFGLSNTFTYKGFDLSIFFNGSTGNELLNFTKIDSENPISFLRNRQDYVLNRWTPDNPTNENPSFISNNLARALNDRVVEDASYVRLRNVNFGYNFPGLSVKGLNSLYVYLTAQNLFTITDYSGYNPEVSSLGDSNLKVDYNAYPVSRTFTMGIKLGI</sequence>
<dbReference type="Gene3D" id="2.170.130.10">
    <property type="entry name" value="TonB-dependent receptor, plug domain"/>
    <property type="match status" value="1"/>
</dbReference>
<dbReference type="InterPro" id="IPR036942">
    <property type="entry name" value="Beta-barrel_TonB_sf"/>
</dbReference>
<evidence type="ECO:0000259" key="12">
    <source>
        <dbReference type="Pfam" id="PF07715"/>
    </source>
</evidence>
<evidence type="ECO:0000256" key="5">
    <source>
        <dbReference type="ARBA" id="ARBA00023077"/>
    </source>
</evidence>
<dbReference type="Pfam" id="PF00593">
    <property type="entry name" value="TonB_dep_Rec_b-barrel"/>
    <property type="match status" value="1"/>
</dbReference>
<evidence type="ECO:0000259" key="11">
    <source>
        <dbReference type="Pfam" id="PF00593"/>
    </source>
</evidence>
<keyword evidence="3 8" id="KW-1134">Transmembrane beta strand</keyword>
<dbReference type="Gene3D" id="2.40.170.20">
    <property type="entry name" value="TonB-dependent receptor, beta-barrel domain"/>
    <property type="match status" value="1"/>
</dbReference>
<evidence type="ECO:0000256" key="3">
    <source>
        <dbReference type="ARBA" id="ARBA00022452"/>
    </source>
</evidence>
<dbReference type="NCBIfam" id="TIGR04057">
    <property type="entry name" value="SusC_RagA_signa"/>
    <property type="match status" value="1"/>
</dbReference>
<dbReference type="PROSITE" id="PS52016">
    <property type="entry name" value="TONB_DEPENDENT_REC_3"/>
    <property type="match status" value="1"/>
</dbReference>
<dbReference type="EMBL" id="JAKHSK010000015">
    <property type="protein sequence ID" value="MCL6218984.1"/>
    <property type="molecule type" value="Genomic_DNA"/>
</dbReference>
<gene>
    <name evidence="13" type="ORF">L1967_11805</name>
</gene>
<evidence type="ECO:0000256" key="7">
    <source>
        <dbReference type="ARBA" id="ARBA00023237"/>
    </source>
</evidence>
<dbReference type="AlphaFoldDB" id="A0A9X2CNS2"/>
<evidence type="ECO:0000256" key="1">
    <source>
        <dbReference type="ARBA" id="ARBA00004571"/>
    </source>
</evidence>
<dbReference type="NCBIfam" id="TIGR04056">
    <property type="entry name" value="OMP_RagA_SusC"/>
    <property type="match status" value="1"/>
</dbReference>
<keyword evidence="4 8" id="KW-0812">Transmembrane</keyword>
<feature type="domain" description="TonB-dependent receptor plug" evidence="12">
    <location>
        <begin position="136"/>
        <end position="242"/>
    </location>
</feature>
<dbReference type="InterPro" id="IPR023997">
    <property type="entry name" value="TonB-dep_OMP_SusC/RagA_CS"/>
</dbReference>
<evidence type="ECO:0000256" key="9">
    <source>
        <dbReference type="RuleBase" id="RU003357"/>
    </source>
</evidence>
<keyword evidence="5 9" id="KW-0798">TonB box</keyword>
<dbReference type="FunFam" id="2.60.40.1120:FF:000003">
    <property type="entry name" value="Outer membrane protein Omp121"/>
    <property type="match status" value="1"/>
</dbReference>
<organism evidence="13 14">
    <name type="scientific">Zunongwangia pacifica</name>
    <dbReference type="NCBI Taxonomy" id="2911062"/>
    <lineage>
        <taxon>Bacteria</taxon>
        <taxon>Pseudomonadati</taxon>
        <taxon>Bacteroidota</taxon>
        <taxon>Flavobacteriia</taxon>
        <taxon>Flavobacteriales</taxon>
        <taxon>Flavobacteriaceae</taxon>
        <taxon>Zunongwangia</taxon>
    </lineage>
</organism>
<comment type="subcellular location">
    <subcellularLocation>
        <location evidence="1 8">Cell outer membrane</location>
        <topology evidence="1 8">Multi-pass membrane protein</topology>
    </subcellularLocation>
</comment>
<protein>
    <submittedName>
        <fullName evidence="13">TonB-dependent receptor</fullName>
    </submittedName>
</protein>
<evidence type="ECO:0000313" key="14">
    <source>
        <dbReference type="Proteomes" id="UP001139521"/>
    </source>
</evidence>
<keyword evidence="7 8" id="KW-0998">Cell outer membrane</keyword>
<evidence type="ECO:0000256" key="8">
    <source>
        <dbReference type="PROSITE-ProRule" id="PRU01360"/>
    </source>
</evidence>
<feature type="transmembrane region" description="Helical" evidence="10">
    <location>
        <begin position="21"/>
        <end position="39"/>
    </location>
</feature>
<dbReference type="FunFam" id="2.170.130.10:FF:000008">
    <property type="entry name" value="SusC/RagA family TonB-linked outer membrane protein"/>
    <property type="match status" value="1"/>
</dbReference>
<dbReference type="Pfam" id="PF07715">
    <property type="entry name" value="Plug"/>
    <property type="match status" value="1"/>
</dbReference>
<reference evidence="13" key="1">
    <citation type="submission" date="2022-01" db="EMBL/GenBank/DDBJ databases">
        <title>Genome sequencing of Zunongwangia sp. M21534 genome.</title>
        <authorList>
            <person name="Chen Y."/>
            <person name="Dong C."/>
            <person name="Shao Z."/>
        </authorList>
    </citation>
    <scope>NUCLEOTIDE SEQUENCE</scope>
    <source>
        <strain evidence="13">MCCC M21534</strain>
    </source>
</reference>
<evidence type="ECO:0000256" key="6">
    <source>
        <dbReference type="ARBA" id="ARBA00023136"/>
    </source>
</evidence>
<dbReference type="RefSeq" id="WP_249601829.1">
    <property type="nucleotide sequence ID" value="NZ_JAKHSK010000015.1"/>
</dbReference>
<dbReference type="Pfam" id="PF13715">
    <property type="entry name" value="CarbopepD_reg_2"/>
    <property type="match status" value="1"/>
</dbReference>
<proteinExistence type="inferred from homology"/>
<name>A0A9X2CNS2_9FLAO</name>
<dbReference type="SUPFAM" id="SSF49464">
    <property type="entry name" value="Carboxypeptidase regulatory domain-like"/>
    <property type="match status" value="1"/>
</dbReference>
<dbReference type="Proteomes" id="UP001139521">
    <property type="component" value="Unassembled WGS sequence"/>
</dbReference>
<keyword evidence="13" id="KW-0675">Receptor</keyword>
<dbReference type="InterPro" id="IPR000531">
    <property type="entry name" value="Beta-barrel_TonB"/>
</dbReference>
<dbReference type="InterPro" id="IPR008969">
    <property type="entry name" value="CarboxyPept-like_regulatory"/>
</dbReference>
<evidence type="ECO:0000256" key="10">
    <source>
        <dbReference type="SAM" id="Phobius"/>
    </source>
</evidence>
<evidence type="ECO:0000256" key="4">
    <source>
        <dbReference type="ARBA" id="ARBA00022692"/>
    </source>
</evidence>
<dbReference type="Gene3D" id="2.60.40.1120">
    <property type="entry name" value="Carboxypeptidase-like, regulatory domain"/>
    <property type="match status" value="1"/>
</dbReference>
<dbReference type="GO" id="GO:0009279">
    <property type="term" value="C:cell outer membrane"/>
    <property type="evidence" value="ECO:0007669"/>
    <property type="project" value="UniProtKB-SubCell"/>
</dbReference>
<keyword evidence="2 8" id="KW-0813">Transport</keyword>
<keyword evidence="14" id="KW-1185">Reference proteome</keyword>
<comment type="similarity">
    <text evidence="8 9">Belongs to the TonB-dependent receptor family.</text>
</comment>
<accession>A0A9X2CNS2</accession>
<keyword evidence="6 8" id="KW-0472">Membrane</keyword>
<dbReference type="InterPro" id="IPR037066">
    <property type="entry name" value="Plug_dom_sf"/>
</dbReference>
<dbReference type="InterPro" id="IPR039426">
    <property type="entry name" value="TonB-dep_rcpt-like"/>
</dbReference>
<keyword evidence="10" id="KW-1133">Transmembrane helix</keyword>
<comment type="caution">
    <text evidence="13">The sequence shown here is derived from an EMBL/GenBank/DDBJ whole genome shotgun (WGS) entry which is preliminary data.</text>
</comment>